<reference evidence="2" key="3">
    <citation type="submission" date="2016-08" db="EMBL/GenBank/DDBJ databases">
        <title>Sequencing, Assembly and Comparative Genomics of S. aureofaciens ATCC 10762.</title>
        <authorList>
            <person name="Gradnigo J.S."/>
            <person name="Johnson N."/>
            <person name="Somerville G.A."/>
        </authorList>
    </citation>
    <scope>NUCLEOTIDE SEQUENCE [LARGE SCALE GENOMIC DNA]</scope>
    <source>
        <strain evidence="2">ATCC 10762</strain>
    </source>
</reference>
<evidence type="ECO:0000313" key="1">
    <source>
        <dbReference type="EMBL" id="GGU69614.1"/>
    </source>
</evidence>
<dbReference type="GeneID" id="97485243"/>
<dbReference type="Proteomes" id="UP000037395">
    <property type="component" value="Unassembled WGS sequence"/>
</dbReference>
<accession>A0A8H9HPH8</accession>
<reference evidence="1" key="5">
    <citation type="submission" date="2020-09" db="EMBL/GenBank/DDBJ databases">
        <authorList>
            <person name="Sun Q."/>
            <person name="Ohkuma M."/>
        </authorList>
    </citation>
    <scope>NUCLEOTIDE SEQUENCE</scope>
    <source>
        <strain evidence="1">JCM 4434</strain>
    </source>
</reference>
<dbReference type="Proteomes" id="UP000610124">
    <property type="component" value="Unassembled WGS sequence"/>
</dbReference>
<comment type="caution">
    <text evidence="2">The sequence shown here is derived from an EMBL/GenBank/DDBJ whole genome shotgun (WGS) entry which is preliminary data.</text>
</comment>
<dbReference type="OrthoDB" id="3480096at2"/>
<dbReference type="AlphaFoldDB" id="A0A1E7N302"/>
<reference evidence="3" key="4">
    <citation type="submission" date="2016-08" db="EMBL/GenBank/DDBJ databases">
        <title>Sequencing, assembly and comparative genomics of S. aureofaciens ATCC 10762.</title>
        <authorList>
            <person name="Gradnigo J.S."/>
            <person name="Johnson N."/>
            <person name="Somerville G.A."/>
        </authorList>
    </citation>
    <scope>NUCLEOTIDE SEQUENCE [LARGE SCALE GENOMIC DNA]</scope>
    <source>
        <strain evidence="3">ATCC 10762 / DSM 40127 / CCM 3239 / JCM 4008 / LMG 5968 / NBRC 12843 / NCIMB 8234 / A-377</strain>
    </source>
</reference>
<dbReference type="RefSeq" id="WP_030552913.1">
    <property type="nucleotide sequence ID" value="NZ_BMUB01000004.1"/>
</dbReference>
<protein>
    <recommendedName>
        <fullName evidence="5">DivIVA domain-containing protein</fullName>
    </recommendedName>
</protein>
<proteinExistence type="predicted"/>
<evidence type="ECO:0000313" key="4">
    <source>
        <dbReference type="Proteomes" id="UP000610124"/>
    </source>
</evidence>
<accession>A0A1E7N302</accession>
<evidence type="ECO:0000313" key="3">
    <source>
        <dbReference type="Proteomes" id="UP000037395"/>
    </source>
</evidence>
<reference evidence="1 4" key="1">
    <citation type="journal article" date="2014" name="Int. J. Syst. Evol. Microbiol.">
        <title>Complete genome sequence of Corynebacterium casei LMG S-19264T (=DSM 44701T), isolated from a smear-ripened cheese.</title>
        <authorList>
            <consortium name="US DOE Joint Genome Institute (JGI-PGF)"/>
            <person name="Walter F."/>
            <person name="Albersmeier A."/>
            <person name="Kalinowski J."/>
            <person name="Ruckert C."/>
        </authorList>
    </citation>
    <scope>NUCLEOTIDE SEQUENCE [LARGE SCALE GENOMIC DNA]</scope>
    <source>
        <strain evidence="1 4">JCM 4434</strain>
    </source>
</reference>
<organism evidence="2 3">
    <name type="scientific">Kitasatospora aureofaciens</name>
    <name type="common">Streptomyces aureofaciens</name>
    <dbReference type="NCBI Taxonomy" id="1894"/>
    <lineage>
        <taxon>Bacteria</taxon>
        <taxon>Bacillati</taxon>
        <taxon>Actinomycetota</taxon>
        <taxon>Actinomycetes</taxon>
        <taxon>Kitasatosporales</taxon>
        <taxon>Streptomycetaceae</taxon>
        <taxon>Kitasatospora</taxon>
    </lineage>
</organism>
<evidence type="ECO:0000313" key="2">
    <source>
        <dbReference type="EMBL" id="OEV35056.1"/>
    </source>
</evidence>
<evidence type="ECO:0008006" key="5">
    <source>
        <dbReference type="Google" id="ProtNLM"/>
    </source>
</evidence>
<dbReference type="EMBL" id="BMUB01000004">
    <property type="protein sequence ID" value="GGU69614.1"/>
    <property type="molecule type" value="Genomic_DNA"/>
</dbReference>
<gene>
    <name evidence="1" type="ORF">GCM10010502_21030</name>
    <name evidence="2" type="ORF">HS99_0034555</name>
</gene>
<keyword evidence="3" id="KW-1185">Reference proteome</keyword>
<reference evidence="2 3" key="2">
    <citation type="submission" date="2014-07" db="EMBL/GenBank/DDBJ databases">
        <authorList>
            <person name="Zhang J.E."/>
            <person name="Yang H."/>
            <person name="Guo J."/>
            <person name="Deng Z."/>
            <person name="Luo H."/>
            <person name="Luo M."/>
            <person name="Zhao B."/>
        </authorList>
    </citation>
    <scope>NUCLEOTIDE SEQUENCE [LARGE SCALE GENOMIC DNA]</scope>
    <source>
        <strain evidence="2">ATCC 10762</strain>
        <strain evidence="3">ATCC 10762 / DSM 40127 / CCM 3239 / JCM 4008 / LMG 5968 / NBRC 12843 / NCIMB 8234 / A-377</strain>
    </source>
</reference>
<name>A0A1E7N302_KITAU</name>
<dbReference type="EMBL" id="JPRF03000040">
    <property type="protein sequence ID" value="OEV35056.1"/>
    <property type="molecule type" value="Genomic_DNA"/>
</dbReference>
<sequence length="214" mass="22786">MAGGRDETVAQAGGQGSFDVVRRGYDTAAVDAYLALPPELRPTAPRFEVARRGYDRAQVDRAVAAARTVVGLDPASAPVAAPVPGEASAGGAGRRGFDLVRHGYDTAAVDAYLAQAPDRRQPRPRFRVVARGYAPGQVDRAVTEAFDAQTAALPLPVFATAWRGYDTGAVDAFLALAPHHRPDTPVFAVVRGGYRRTQVDAYLHATTHRPMPRA</sequence>